<organism evidence="1 2">
    <name type="scientific">Colobus angolensis palliatus</name>
    <name type="common">Peters' Angolan colobus</name>
    <dbReference type="NCBI Taxonomy" id="336983"/>
    <lineage>
        <taxon>Eukaryota</taxon>
        <taxon>Metazoa</taxon>
        <taxon>Chordata</taxon>
        <taxon>Craniata</taxon>
        <taxon>Vertebrata</taxon>
        <taxon>Euteleostomi</taxon>
        <taxon>Mammalia</taxon>
        <taxon>Eutheria</taxon>
        <taxon>Euarchontoglires</taxon>
        <taxon>Primates</taxon>
        <taxon>Haplorrhini</taxon>
        <taxon>Catarrhini</taxon>
        <taxon>Cercopithecidae</taxon>
        <taxon>Colobinae</taxon>
        <taxon>Colobus</taxon>
    </lineage>
</organism>
<reference evidence="1" key="1">
    <citation type="submission" date="2025-08" db="UniProtKB">
        <authorList>
            <consortium name="Ensembl"/>
        </authorList>
    </citation>
    <scope>IDENTIFICATION</scope>
</reference>
<accession>A0A2K5HEJ7</accession>
<dbReference type="OMA" id="IGEQCSH"/>
<dbReference type="Proteomes" id="UP000233080">
    <property type="component" value="Unassembled WGS sequence"/>
</dbReference>
<name>A0A2K5HEJ7_COLAP</name>
<reference evidence="1" key="2">
    <citation type="submission" date="2025-09" db="UniProtKB">
        <authorList>
            <consortium name="Ensembl"/>
        </authorList>
    </citation>
    <scope>IDENTIFICATION</scope>
</reference>
<dbReference type="AlphaFoldDB" id="A0A2K5HEJ7"/>
<sequence length="60" mass="6887">MSAFWYLAENLGSEMHNQCTSIGEQCSHLKEKRTKDQPQRLEVKGIQNLMFAGFLCFFGS</sequence>
<dbReference type="Ensembl" id="ENSCANT00000011449.1">
    <property type="protein sequence ID" value="ENSCANP00000002773.1"/>
    <property type="gene ID" value="ENSCANG00000010357.1"/>
</dbReference>
<keyword evidence="2" id="KW-1185">Reference proteome</keyword>
<evidence type="ECO:0000313" key="1">
    <source>
        <dbReference type="Ensembl" id="ENSCANP00000002773.1"/>
    </source>
</evidence>
<proteinExistence type="predicted"/>
<protein>
    <submittedName>
        <fullName evidence="1">Uncharacterized protein</fullName>
    </submittedName>
</protein>
<evidence type="ECO:0000313" key="2">
    <source>
        <dbReference type="Proteomes" id="UP000233080"/>
    </source>
</evidence>